<keyword evidence="3" id="KW-1185">Reference proteome</keyword>
<dbReference type="OrthoDB" id="9789501at2"/>
<reference evidence="2 3" key="1">
    <citation type="submission" date="2018-07" db="EMBL/GenBank/DDBJ databases">
        <title>Genomic Encyclopedia of Type Strains, Phase IV (KMG-IV): sequencing the most valuable type-strain genomes for metagenomic binning, comparative biology and taxonomic classification.</title>
        <authorList>
            <person name="Goeker M."/>
        </authorList>
    </citation>
    <scope>NUCLEOTIDE SEQUENCE [LARGE SCALE GENOMIC DNA]</scope>
    <source>
        <strain evidence="2 3">DSM 21634</strain>
    </source>
</reference>
<sequence>MTMSLWRIATDTPDYTADDLTGKGAEITGGRWNRAGTPVVYAATNIALATLETLVHFNTTDLPLNRILVRLDVPDDIWVVRTILTRHTAKVGWNVSPAGKVSLDAGDAWLDSVATVLMEVPSAIVPEEANVLLNPRHPGIAQISAVRTRLFLYDTRLPMTGGLAPARRKK</sequence>
<dbReference type="EMBL" id="QPJK01000015">
    <property type="protein sequence ID" value="RCW64492.1"/>
    <property type="molecule type" value="Genomic_DNA"/>
</dbReference>
<dbReference type="AlphaFoldDB" id="A0A368X962"/>
<dbReference type="RefSeq" id="WP_114472350.1">
    <property type="nucleotide sequence ID" value="NZ_QPJK01000015.1"/>
</dbReference>
<dbReference type="InterPro" id="IPR014914">
    <property type="entry name" value="RES_dom"/>
</dbReference>
<proteinExistence type="predicted"/>
<organism evidence="2 3">
    <name type="scientific">Pseudorhodoferax soli</name>
    <dbReference type="NCBI Taxonomy" id="545864"/>
    <lineage>
        <taxon>Bacteria</taxon>
        <taxon>Pseudomonadati</taxon>
        <taxon>Pseudomonadota</taxon>
        <taxon>Betaproteobacteria</taxon>
        <taxon>Burkholderiales</taxon>
        <taxon>Comamonadaceae</taxon>
    </lineage>
</organism>
<evidence type="ECO:0000259" key="1">
    <source>
        <dbReference type="SMART" id="SM00953"/>
    </source>
</evidence>
<evidence type="ECO:0000313" key="2">
    <source>
        <dbReference type="EMBL" id="RCW64492.1"/>
    </source>
</evidence>
<evidence type="ECO:0000313" key="3">
    <source>
        <dbReference type="Proteomes" id="UP000252884"/>
    </source>
</evidence>
<dbReference type="Proteomes" id="UP000252884">
    <property type="component" value="Unassembled WGS sequence"/>
</dbReference>
<feature type="domain" description="RES" evidence="1">
    <location>
        <begin position="19"/>
        <end position="147"/>
    </location>
</feature>
<dbReference type="SMART" id="SM00953">
    <property type="entry name" value="RES"/>
    <property type="match status" value="1"/>
</dbReference>
<dbReference type="Pfam" id="PF08808">
    <property type="entry name" value="RES"/>
    <property type="match status" value="1"/>
</dbReference>
<name>A0A368X962_9BURK</name>
<protein>
    <submittedName>
        <fullName evidence="2">RES domain-containing protein</fullName>
    </submittedName>
</protein>
<comment type="caution">
    <text evidence="2">The sequence shown here is derived from an EMBL/GenBank/DDBJ whole genome shotgun (WGS) entry which is preliminary data.</text>
</comment>
<gene>
    <name evidence="2" type="ORF">DES41_115116</name>
</gene>
<accession>A0A368X962</accession>